<dbReference type="WBParaSite" id="ES5_v2.g16636.t1">
    <property type="protein sequence ID" value="ES5_v2.g16636.t1"/>
    <property type="gene ID" value="ES5_v2.g16636"/>
</dbReference>
<protein>
    <submittedName>
        <fullName evidence="2">Uncharacterized protein</fullName>
    </submittedName>
</protein>
<proteinExistence type="predicted"/>
<organism evidence="1 2">
    <name type="scientific">Panagrolaimus sp. ES5</name>
    <dbReference type="NCBI Taxonomy" id="591445"/>
    <lineage>
        <taxon>Eukaryota</taxon>
        <taxon>Metazoa</taxon>
        <taxon>Ecdysozoa</taxon>
        <taxon>Nematoda</taxon>
        <taxon>Chromadorea</taxon>
        <taxon>Rhabditida</taxon>
        <taxon>Tylenchina</taxon>
        <taxon>Panagrolaimomorpha</taxon>
        <taxon>Panagrolaimoidea</taxon>
        <taxon>Panagrolaimidae</taxon>
        <taxon>Panagrolaimus</taxon>
    </lineage>
</organism>
<evidence type="ECO:0000313" key="1">
    <source>
        <dbReference type="Proteomes" id="UP000887579"/>
    </source>
</evidence>
<sequence>MDPYLFEANEKEIEEAELYLEKWIKDPEPLIGDDEVIHLFGDLTESDLSTESPVPSPSPPSSPSAIIETNEDSKDEEKDLGIVNVGNKIDVNVLADRFDRRDTTKFYFKRKMIEEKRATKKRRIR</sequence>
<reference evidence="2" key="1">
    <citation type="submission" date="2022-11" db="UniProtKB">
        <authorList>
            <consortium name="WormBaseParasite"/>
        </authorList>
    </citation>
    <scope>IDENTIFICATION</scope>
</reference>
<name>A0AC34FHC1_9BILA</name>
<dbReference type="Proteomes" id="UP000887579">
    <property type="component" value="Unplaced"/>
</dbReference>
<evidence type="ECO:0000313" key="2">
    <source>
        <dbReference type="WBParaSite" id="ES5_v2.g16636.t1"/>
    </source>
</evidence>
<accession>A0AC34FHC1</accession>